<organism evidence="3">
    <name type="scientific">Timema poppense</name>
    <name type="common">Walking stick</name>
    <dbReference type="NCBI Taxonomy" id="170557"/>
    <lineage>
        <taxon>Eukaryota</taxon>
        <taxon>Metazoa</taxon>
        <taxon>Ecdysozoa</taxon>
        <taxon>Arthropoda</taxon>
        <taxon>Hexapoda</taxon>
        <taxon>Insecta</taxon>
        <taxon>Pterygota</taxon>
        <taxon>Neoptera</taxon>
        <taxon>Polyneoptera</taxon>
        <taxon>Phasmatodea</taxon>
        <taxon>Timematodea</taxon>
        <taxon>Timematoidea</taxon>
        <taxon>Timematidae</taxon>
        <taxon>Timema</taxon>
    </lineage>
</organism>
<feature type="coiled-coil region" evidence="1">
    <location>
        <begin position="286"/>
        <end position="313"/>
    </location>
</feature>
<reference evidence="3" key="1">
    <citation type="submission" date="2020-11" db="EMBL/GenBank/DDBJ databases">
        <authorList>
            <person name="Tran Van P."/>
        </authorList>
    </citation>
    <scope>NUCLEOTIDE SEQUENCE</scope>
</reference>
<feature type="region of interest" description="Disordered" evidence="2">
    <location>
        <begin position="1007"/>
        <end position="1028"/>
    </location>
</feature>
<evidence type="ECO:0000313" key="3">
    <source>
        <dbReference type="EMBL" id="CAD7398046.1"/>
    </source>
</evidence>
<name>A0A7R9CNK0_TIMPO</name>
<feature type="region of interest" description="Disordered" evidence="2">
    <location>
        <begin position="96"/>
        <end position="117"/>
    </location>
</feature>
<accession>A0A7R9CNK0</accession>
<dbReference type="EMBL" id="OD000530">
    <property type="protein sequence ID" value="CAD7398046.1"/>
    <property type="molecule type" value="Genomic_DNA"/>
</dbReference>
<evidence type="ECO:0000256" key="2">
    <source>
        <dbReference type="SAM" id="MobiDB-lite"/>
    </source>
</evidence>
<gene>
    <name evidence="3" type="ORF">TPSB3V08_LOCUS1473</name>
</gene>
<dbReference type="AlphaFoldDB" id="A0A7R9CNK0"/>
<proteinExistence type="predicted"/>
<protein>
    <submittedName>
        <fullName evidence="3">Uncharacterized protein</fullName>
    </submittedName>
</protein>
<evidence type="ECO:0000256" key="1">
    <source>
        <dbReference type="SAM" id="Coils"/>
    </source>
</evidence>
<feature type="region of interest" description="Disordered" evidence="2">
    <location>
        <begin position="727"/>
        <end position="747"/>
    </location>
</feature>
<sequence>MLKKYRLFNSPSMLVKALLDPDTPKNITSRGECHPISLSQNSKYLNDEDGAIWKPHVQMQLTPVPENTLLNCLPAIELVCTPSSSEQPIVEDCYSISSPDLADDRDSSPPTEEDCDVHQQDLGLPVVINYTKVNFPVILNTMVALDDLIQPEHDEKHQNYSNNELPDTGKPSTFGTHDEPLVNQTLTEIEVPSSNTDKETITSAESNVEKYNENSVTVENVSARMSKLRSFSQPEPLFRENIETVPSNISIGKTRTLSEKVGKVDTATFKSFKSEMFKIFNFKGQKKNINQEIISQEEEAKLLNNNKNNIEKVFTSLGKDDPFCEETPHKQRNIKDIFQYHSLMISEDPGFENTICQTLDTQTINEILFPVMDQENESEFPVLPNRELNCSGKMLELLENLTEELLPIVSPYSVLPLNESLQCHMGINSKLIASLSQDTKFEDIKVNRDDECTWQSKFLGDKSASQDVIIPVINDFDEVEQGETKVQLRSHSYPNTFSDTKLNYSFKRSFSQFDVSATHKYRGRENNSNKPFKINLKFGAQFQNIAETKTTNGSSISNIDFNQTKNIEKNEDHCHRFKKLSESKNKYDFADISTKDENEETSELSNCSEAQKFKKDEPKTYAFDSFDSEVMHKEHRSNLGKLFSQFSLPDTNATTPMSEIKDSEVKLSQEHKINTDTLRDIKTKNHSTEKTKQYTTVPHSLVDYSDYSSSEPVSSQDNCDISIITIRGQNNSDSEDKPSNDENDISDIILDQQIDQSITRYESISNQSNSSCVSETSDSEEEFGQSQDDTNEIIKHFHSSQIKHALVQTDQIETSKPHECFCDFNQMIQDYDQKVACKRHIQALCLEMLPTKKLRFPMLDPPSVPLAGSKTSSVELSDKGNYWSVNKPDQTYLNESQLVPGTTKLHEMVNLDVKIMTEPSEKAIQNKDYSRHNQEVPIVSGIDNKRNPEFEIKTLVNHFTAISCNDIEDKDKGKYYEESSGEMRYTHLEHKVSEYFSENQLQKKVSSRFFKKEDSSKPKPQNTEDPLKQKNDLLPFQICLWTPNCQSKEMSVPLSPSCREEETKVYSKLGTTDIKPVSDNMHNVALPNEGVQTNEHGLCKKLVFFNSYSRNSMDCGTNKIVVRGVGLTESGDNQAQRHQEEPSYTDLDTPTWDKSIEIQTRYLPRSASVQGNGLFDWPIQDPTNTNWKEEDEQCVPQSRRPIRVGLSKRARLNPLHHNK</sequence>
<feature type="region of interest" description="Disordered" evidence="2">
    <location>
        <begin position="762"/>
        <end position="787"/>
    </location>
</feature>
<keyword evidence="1" id="KW-0175">Coiled coil</keyword>
<feature type="compositionally biased region" description="Low complexity" evidence="2">
    <location>
        <begin position="762"/>
        <end position="776"/>
    </location>
</feature>